<sequence>MKVLIVDDEKHVRNSVRMLVDWQALNIEAVLEAGNGLEAVRLIEEERPQLVITDIMMPLKSGVELMEWLNACYPDCKKIVISGHNDFEFVRQTMKYGGTDYLLKPIVQKQLQDAIKKAIDSWTEADQNRMHVQSQTMEFNQLKTIYRDKLISNSIIEPVGYSSELALLIKEFPGLQQVKSCRVALLRFEYMERSLREKFVSDRGLLVFSLINICNEIVQAADCGIAFRNLNSKYEIGLLLWDRLEEAEAMMAEINRGIEAALKARFDIGIGIEMPFPHSLKEAYKQAQKALRQRNLLDRVNRIQVYRPVSSMIIGTLRFSEFEQHVSLAMISGRIGQIEAALQEWFNLLDRMETITTDQLDLWLDEFTVLQARWIEEIKEHVHEPGAGMELSSAHTRFVIPVDDEGHFSLSLFRQKLTHHLNELMRVLVSQRVQYSHSMNEIAKYIQLNYAENITLGHISDKFHLNREYISRKFKQELHENVIDFLNRVRIEKSKVLLLNPQMRISEVASKVGNQDEKYFSRVFKKLEGRSPKDYRVLRNEPG</sequence>
<dbReference type="CDD" id="cd17536">
    <property type="entry name" value="REC_YesN-like"/>
    <property type="match status" value="1"/>
</dbReference>
<dbReference type="GO" id="GO:0005737">
    <property type="term" value="C:cytoplasm"/>
    <property type="evidence" value="ECO:0007669"/>
    <property type="project" value="UniProtKB-SubCell"/>
</dbReference>
<reference evidence="11 12" key="1">
    <citation type="submission" date="2019-03" db="EMBL/GenBank/DDBJ databases">
        <title>This is whole genome sequence of Paenibacillus sp MS74 strain.</title>
        <authorList>
            <person name="Trinh H.N."/>
        </authorList>
    </citation>
    <scope>NUCLEOTIDE SEQUENCE [LARGE SCALE GENOMIC DNA]</scope>
    <source>
        <strain evidence="11 12">MS74</strain>
    </source>
</reference>
<keyword evidence="3 8" id="KW-0597">Phosphoprotein</keyword>
<dbReference type="PROSITE" id="PS01124">
    <property type="entry name" value="HTH_ARAC_FAMILY_2"/>
    <property type="match status" value="1"/>
</dbReference>
<dbReference type="PRINTS" id="PR00032">
    <property type="entry name" value="HTHARAC"/>
</dbReference>
<name>A0A4R5KVE5_9BACL</name>
<evidence type="ECO:0000256" key="6">
    <source>
        <dbReference type="ARBA" id="ARBA00023125"/>
    </source>
</evidence>
<evidence type="ECO:0000259" key="9">
    <source>
        <dbReference type="PROSITE" id="PS01124"/>
    </source>
</evidence>
<feature type="domain" description="Response regulatory" evidence="10">
    <location>
        <begin position="2"/>
        <end position="119"/>
    </location>
</feature>
<dbReference type="Gene3D" id="3.40.50.2300">
    <property type="match status" value="1"/>
</dbReference>
<dbReference type="GO" id="GO:0003700">
    <property type="term" value="F:DNA-binding transcription factor activity"/>
    <property type="evidence" value="ECO:0007669"/>
    <property type="project" value="InterPro"/>
</dbReference>
<organism evidence="11 12">
    <name type="scientific">Paenibacillus piri</name>
    <dbReference type="NCBI Taxonomy" id="2547395"/>
    <lineage>
        <taxon>Bacteria</taxon>
        <taxon>Bacillati</taxon>
        <taxon>Bacillota</taxon>
        <taxon>Bacilli</taxon>
        <taxon>Bacillales</taxon>
        <taxon>Paenibacillaceae</taxon>
        <taxon>Paenibacillus</taxon>
    </lineage>
</organism>
<keyword evidence="6" id="KW-0238">DNA-binding</keyword>
<evidence type="ECO:0000256" key="8">
    <source>
        <dbReference type="PROSITE-ProRule" id="PRU00169"/>
    </source>
</evidence>
<comment type="caution">
    <text evidence="11">The sequence shown here is derived from an EMBL/GenBank/DDBJ whole genome shotgun (WGS) entry which is preliminary data.</text>
</comment>
<dbReference type="GO" id="GO:0043565">
    <property type="term" value="F:sequence-specific DNA binding"/>
    <property type="evidence" value="ECO:0007669"/>
    <property type="project" value="InterPro"/>
</dbReference>
<feature type="modified residue" description="4-aspartylphosphate" evidence="8">
    <location>
        <position position="54"/>
    </location>
</feature>
<dbReference type="SUPFAM" id="SSF46689">
    <property type="entry name" value="Homeodomain-like"/>
    <property type="match status" value="1"/>
</dbReference>
<dbReference type="GO" id="GO:0000160">
    <property type="term" value="P:phosphorelay signal transduction system"/>
    <property type="evidence" value="ECO:0007669"/>
    <property type="project" value="UniProtKB-KW"/>
</dbReference>
<dbReference type="InterPro" id="IPR051552">
    <property type="entry name" value="HptR"/>
</dbReference>
<dbReference type="Proteomes" id="UP000295636">
    <property type="component" value="Unassembled WGS sequence"/>
</dbReference>
<dbReference type="Gene3D" id="1.10.10.60">
    <property type="entry name" value="Homeodomain-like"/>
    <property type="match status" value="2"/>
</dbReference>
<evidence type="ECO:0000256" key="5">
    <source>
        <dbReference type="ARBA" id="ARBA00023015"/>
    </source>
</evidence>
<dbReference type="SMART" id="SM00342">
    <property type="entry name" value="HTH_ARAC"/>
    <property type="match status" value="1"/>
</dbReference>
<keyword evidence="7" id="KW-0804">Transcription</keyword>
<dbReference type="InterPro" id="IPR001789">
    <property type="entry name" value="Sig_transdc_resp-reg_receiver"/>
</dbReference>
<dbReference type="SUPFAM" id="SSF52172">
    <property type="entry name" value="CheY-like"/>
    <property type="match status" value="1"/>
</dbReference>
<dbReference type="AlphaFoldDB" id="A0A4R5KVE5"/>
<keyword evidence="4" id="KW-0902">Two-component regulatory system</keyword>
<dbReference type="InterPro" id="IPR018060">
    <property type="entry name" value="HTH_AraC"/>
</dbReference>
<evidence type="ECO:0000256" key="1">
    <source>
        <dbReference type="ARBA" id="ARBA00004496"/>
    </source>
</evidence>
<keyword evidence="12" id="KW-1185">Reference proteome</keyword>
<dbReference type="OrthoDB" id="159632at2"/>
<accession>A0A4R5KVE5</accession>
<comment type="subcellular location">
    <subcellularLocation>
        <location evidence="1">Cytoplasm</location>
    </subcellularLocation>
</comment>
<dbReference type="PROSITE" id="PS50110">
    <property type="entry name" value="RESPONSE_REGULATORY"/>
    <property type="match status" value="1"/>
</dbReference>
<dbReference type="PANTHER" id="PTHR42713">
    <property type="entry name" value="HISTIDINE KINASE-RELATED"/>
    <property type="match status" value="1"/>
</dbReference>
<proteinExistence type="predicted"/>
<dbReference type="InterPro" id="IPR009057">
    <property type="entry name" value="Homeodomain-like_sf"/>
</dbReference>
<evidence type="ECO:0000313" key="12">
    <source>
        <dbReference type="Proteomes" id="UP000295636"/>
    </source>
</evidence>
<evidence type="ECO:0000313" key="11">
    <source>
        <dbReference type="EMBL" id="TDF99472.1"/>
    </source>
</evidence>
<dbReference type="InterPro" id="IPR020449">
    <property type="entry name" value="Tscrpt_reg_AraC-type_HTH"/>
</dbReference>
<dbReference type="EMBL" id="SMRT01000002">
    <property type="protein sequence ID" value="TDF99472.1"/>
    <property type="molecule type" value="Genomic_DNA"/>
</dbReference>
<dbReference type="RefSeq" id="WP_133226009.1">
    <property type="nucleotide sequence ID" value="NZ_SMRT01000002.1"/>
</dbReference>
<dbReference type="Pfam" id="PF00072">
    <property type="entry name" value="Response_reg"/>
    <property type="match status" value="1"/>
</dbReference>
<protein>
    <submittedName>
        <fullName evidence="11">Response regulator</fullName>
    </submittedName>
</protein>
<evidence type="ECO:0000256" key="7">
    <source>
        <dbReference type="ARBA" id="ARBA00023163"/>
    </source>
</evidence>
<gene>
    <name evidence="11" type="ORF">E1757_06380</name>
</gene>
<dbReference type="Pfam" id="PF12833">
    <property type="entry name" value="HTH_18"/>
    <property type="match status" value="1"/>
</dbReference>
<dbReference type="InterPro" id="IPR011006">
    <property type="entry name" value="CheY-like_superfamily"/>
</dbReference>
<dbReference type="PANTHER" id="PTHR42713:SF3">
    <property type="entry name" value="TRANSCRIPTIONAL REGULATORY PROTEIN HPTR"/>
    <property type="match status" value="1"/>
</dbReference>
<feature type="domain" description="HTH araC/xylS-type" evidence="9">
    <location>
        <begin position="440"/>
        <end position="538"/>
    </location>
</feature>
<dbReference type="SMART" id="SM00448">
    <property type="entry name" value="REC"/>
    <property type="match status" value="1"/>
</dbReference>
<keyword evidence="5" id="KW-0805">Transcription regulation</keyword>
<evidence type="ECO:0000259" key="10">
    <source>
        <dbReference type="PROSITE" id="PS50110"/>
    </source>
</evidence>
<evidence type="ECO:0000256" key="2">
    <source>
        <dbReference type="ARBA" id="ARBA00022490"/>
    </source>
</evidence>
<evidence type="ECO:0000256" key="3">
    <source>
        <dbReference type="ARBA" id="ARBA00022553"/>
    </source>
</evidence>
<evidence type="ECO:0000256" key="4">
    <source>
        <dbReference type="ARBA" id="ARBA00023012"/>
    </source>
</evidence>
<keyword evidence="2" id="KW-0963">Cytoplasm</keyword>